<dbReference type="GO" id="GO:0005737">
    <property type="term" value="C:cytoplasm"/>
    <property type="evidence" value="ECO:0007669"/>
    <property type="project" value="TreeGrafter"/>
</dbReference>
<dbReference type="InterPro" id="IPR016195">
    <property type="entry name" value="Pol/histidinol_Pase-like"/>
</dbReference>
<sequence length="268" mass="29948">MYDSHMHTPLCKHAVGTPTQYVQAAKDAGLAGIVITDHSPMPAWFDPEVRMELEELPFYHALLERVRAEAGDFYVGIGLEADYHPGTEYFVERLLSRYPYDYIIGSVHYLGAWPFDNPRYASEFEERDLREVYRAYFKLVAEAARTGLFHAIGHLDLPKVMGYRPPEGYADLAEEALQVIAGEGLALDVNTAGWRKKAGEIYPSPELLGRARALGIPVVLGSDAHRPEDVAHRFSDAIGILRSVGYTEAVVFQAGQPRPYALGYSYEP</sequence>
<accession>A0A7C3HYB7</accession>
<evidence type="ECO:0000256" key="2">
    <source>
        <dbReference type="ARBA" id="ARBA00009152"/>
    </source>
</evidence>
<evidence type="ECO:0000256" key="4">
    <source>
        <dbReference type="ARBA" id="ARBA00022605"/>
    </source>
</evidence>
<dbReference type="SUPFAM" id="SSF89550">
    <property type="entry name" value="PHP domain-like"/>
    <property type="match status" value="1"/>
</dbReference>
<dbReference type="GO" id="GO:0000105">
    <property type="term" value="P:L-histidine biosynthetic process"/>
    <property type="evidence" value="ECO:0007669"/>
    <property type="project" value="UniProtKB-UniRule"/>
</dbReference>
<name>A0A7C3HYB7_MEIRU</name>
<evidence type="ECO:0000256" key="7">
    <source>
        <dbReference type="ARBA" id="ARBA00049158"/>
    </source>
</evidence>
<keyword evidence="5 8" id="KW-0378">Hydrolase</keyword>
<evidence type="ECO:0000256" key="3">
    <source>
        <dbReference type="ARBA" id="ARBA00013085"/>
    </source>
</evidence>
<comment type="caution">
    <text evidence="10">The sequence shown here is derived from an EMBL/GenBank/DDBJ whole genome shotgun (WGS) entry which is preliminary data.</text>
</comment>
<evidence type="ECO:0000256" key="1">
    <source>
        <dbReference type="ARBA" id="ARBA00004970"/>
    </source>
</evidence>
<comment type="pathway">
    <text evidence="1 8">Amino-acid biosynthesis; L-histidine biosynthesis; L-histidine from 5-phospho-alpha-D-ribose 1-diphosphate: step 8/9.</text>
</comment>
<comment type="catalytic activity">
    <reaction evidence="7 8">
        <text>L-histidinol phosphate + H2O = L-histidinol + phosphate</text>
        <dbReference type="Rhea" id="RHEA:14465"/>
        <dbReference type="ChEBI" id="CHEBI:15377"/>
        <dbReference type="ChEBI" id="CHEBI:43474"/>
        <dbReference type="ChEBI" id="CHEBI:57699"/>
        <dbReference type="ChEBI" id="CHEBI:57980"/>
        <dbReference type="EC" id="3.1.3.15"/>
    </reaction>
</comment>
<dbReference type="NCBIfam" id="TIGR01856">
    <property type="entry name" value="hisJ_fam"/>
    <property type="match status" value="1"/>
</dbReference>
<gene>
    <name evidence="10" type="ORF">ENS82_01305</name>
</gene>
<dbReference type="InterPro" id="IPR010140">
    <property type="entry name" value="Histidinol_P_phosphatase_HisJ"/>
</dbReference>
<dbReference type="AlphaFoldDB" id="A0A7C3HYB7"/>
<dbReference type="EMBL" id="DSWI01000008">
    <property type="protein sequence ID" value="HFG19345.1"/>
    <property type="molecule type" value="Genomic_DNA"/>
</dbReference>
<proteinExistence type="inferred from homology"/>
<evidence type="ECO:0000313" key="10">
    <source>
        <dbReference type="EMBL" id="HFG19345.1"/>
    </source>
</evidence>
<evidence type="ECO:0000256" key="8">
    <source>
        <dbReference type="RuleBase" id="RU366003"/>
    </source>
</evidence>
<reference evidence="10" key="1">
    <citation type="journal article" date="2020" name="mSystems">
        <title>Genome- and Community-Level Interaction Insights into Carbon Utilization and Element Cycling Functions of Hydrothermarchaeota in Hydrothermal Sediment.</title>
        <authorList>
            <person name="Zhou Z."/>
            <person name="Liu Y."/>
            <person name="Xu W."/>
            <person name="Pan J."/>
            <person name="Luo Z.H."/>
            <person name="Li M."/>
        </authorList>
    </citation>
    <scope>NUCLEOTIDE SEQUENCE [LARGE SCALE GENOMIC DNA]</scope>
    <source>
        <strain evidence="10">SpSt-524</strain>
    </source>
</reference>
<dbReference type="NCBIfam" id="NF005596">
    <property type="entry name" value="PRK07328.1"/>
    <property type="match status" value="1"/>
</dbReference>
<evidence type="ECO:0000256" key="6">
    <source>
        <dbReference type="ARBA" id="ARBA00023102"/>
    </source>
</evidence>
<dbReference type="PANTHER" id="PTHR21039:SF0">
    <property type="entry name" value="HISTIDINOL-PHOSPHATASE"/>
    <property type="match status" value="1"/>
</dbReference>
<keyword evidence="6 8" id="KW-0368">Histidine biosynthesis</keyword>
<evidence type="ECO:0000256" key="5">
    <source>
        <dbReference type="ARBA" id="ARBA00022801"/>
    </source>
</evidence>
<keyword evidence="4 8" id="KW-0028">Amino-acid biosynthesis</keyword>
<dbReference type="Gene3D" id="3.20.20.140">
    <property type="entry name" value="Metal-dependent hydrolases"/>
    <property type="match status" value="1"/>
</dbReference>
<evidence type="ECO:0000259" key="9">
    <source>
        <dbReference type="Pfam" id="PF02811"/>
    </source>
</evidence>
<dbReference type="CDD" id="cd12110">
    <property type="entry name" value="PHP_HisPPase_Hisj_like"/>
    <property type="match status" value="1"/>
</dbReference>
<comment type="similarity">
    <text evidence="2 8">Belongs to the PHP hydrolase family. HisK subfamily.</text>
</comment>
<organism evidence="10">
    <name type="scientific">Meiothermus ruber</name>
    <dbReference type="NCBI Taxonomy" id="277"/>
    <lineage>
        <taxon>Bacteria</taxon>
        <taxon>Thermotogati</taxon>
        <taxon>Deinococcota</taxon>
        <taxon>Deinococci</taxon>
        <taxon>Thermales</taxon>
        <taxon>Thermaceae</taxon>
        <taxon>Meiothermus</taxon>
    </lineage>
</organism>
<dbReference type="Pfam" id="PF02811">
    <property type="entry name" value="PHP"/>
    <property type="match status" value="1"/>
</dbReference>
<dbReference type="GO" id="GO:0004401">
    <property type="term" value="F:histidinol-phosphatase activity"/>
    <property type="evidence" value="ECO:0007669"/>
    <property type="project" value="UniProtKB-UniRule"/>
</dbReference>
<dbReference type="UniPathway" id="UPA00031">
    <property type="reaction ID" value="UER00013"/>
</dbReference>
<dbReference type="InterPro" id="IPR004013">
    <property type="entry name" value="PHP_dom"/>
</dbReference>
<dbReference type="PANTHER" id="PTHR21039">
    <property type="entry name" value="HISTIDINOL PHOSPHATASE-RELATED"/>
    <property type="match status" value="1"/>
</dbReference>
<dbReference type="EC" id="3.1.3.15" evidence="3 8"/>
<protein>
    <recommendedName>
        <fullName evidence="3 8">Histidinol-phosphatase</fullName>
        <shortName evidence="8">HolPase</shortName>
        <ecNumber evidence="3 8">3.1.3.15</ecNumber>
    </recommendedName>
</protein>
<feature type="domain" description="PHP" evidence="9">
    <location>
        <begin position="3"/>
        <end position="192"/>
    </location>
</feature>